<evidence type="ECO:0000313" key="2">
    <source>
        <dbReference type="EMBL" id="CAE8717051.1"/>
    </source>
</evidence>
<reference evidence="2" key="1">
    <citation type="submission" date="2021-02" db="EMBL/GenBank/DDBJ databases">
        <authorList>
            <person name="Dougan E. K."/>
            <person name="Rhodes N."/>
            <person name="Thang M."/>
            <person name="Chan C."/>
        </authorList>
    </citation>
    <scope>NUCLEOTIDE SEQUENCE</scope>
</reference>
<comment type="caution">
    <text evidence="2">The sequence shown here is derived from an EMBL/GenBank/DDBJ whole genome shotgun (WGS) entry which is preliminary data.</text>
</comment>
<protein>
    <submittedName>
        <fullName evidence="2">Uncharacterized protein</fullName>
    </submittedName>
</protein>
<feature type="compositionally biased region" description="Low complexity" evidence="1">
    <location>
        <begin position="45"/>
        <end position="62"/>
    </location>
</feature>
<dbReference type="EMBL" id="CAJNNW010033085">
    <property type="protein sequence ID" value="CAE8717051.1"/>
    <property type="molecule type" value="Genomic_DNA"/>
</dbReference>
<proteinExistence type="predicted"/>
<gene>
    <name evidence="2" type="ORF">PGLA2088_LOCUS39363</name>
</gene>
<evidence type="ECO:0000313" key="3">
    <source>
        <dbReference type="Proteomes" id="UP000626109"/>
    </source>
</evidence>
<feature type="non-terminal residue" evidence="2">
    <location>
        <position position="81"/>
    </location>
</feature>
<dbReference type="AlphaFoldDB" id="A0A813L185"/>
<feature type="region of interest" description="Disordered" evidence="1">
    <location>
        <begin position="28"/>
        <end position="62"/>
    </location>
</feature>
<evidence type="ECO:0000256" key="1">
    <source>
        <dbReference type="SAM" id="MobiDB-lite"/>
    </source>
</evidence>
<organism evidence="2 3">
    <name type="scientific">Polarella glacialis</name>
    <name type="common">Dinoflagellate</name>
    <dbReference type="NCBI Taxonomy" id="89957"/>
    <lineage>
        <taxon>Eukaryota</taxon>
        <taxon>Sar</taxon>
        <taxon>Alveolata</taxon>
        <taxon>Dinophyceae</taxon>
        <taxon>Suessiales</taxon>
        <taxon>Suessiaceae</taxon>
        <taxon>Polarella</taxon>
    </lineage>
</organism>
<sequence>MPVMSKCSGATMAGAAALIGGAAFVGLPSGSSSSASRPTEVSLRGVAQSSSSAAPQSSSCCSSLGGLGVAGLAALALSSGR</sequence>
<dbReference type="Proteomes" id="UP000626109">
    <property type="component" value="Unassembled WGS sequence"/>
</dbReference>
<accession>A0A813L185</accession>
<name>A0A813L185_POLGL</name>